<dbReference type="AlphaFoldDB" id="A0AAN6UTF6"/>
<comment type="subunit">
    <text evidence="9">Component of the Mediator complex.</text>
</comment>
<dbReference type="Proteomes" id="UP001304895">
    <property type="component" value="Unassembled WGS sequence"/>
</dbReference>
<feature type="compositionally biased region" description="Polar residues" evidence="10">
    <location>
        <begin position="239"/>
        <end position="249"/>
    </location>
</feature>
<dbReference type="GO" id="GO:0003712">
    <property type="term" value="F:transcription coregulator activity"/>
    <property type="evidence" value="ECO:0007669"/>
    <property type="project" value="InterPro"/>
</dbReference>
<reference evidence="11" key="1">
    <citation type="journal article" date="2023" name="Mol. Phylogenet. Evol.">
        <title>Genome-scale phylogeny and comparative genomics of the fungal order Sordariales.</title>
        <authorList>
            <person name="Hensen N."/>
            <person name="Bonometti L."/>
            <person name="Westerberg I."/>
            <person name="Brannstrom I.O."/>
            <person name="Guillou S."/>
            <person name="Cros-Aarteil S."/>
            <person name="Calhoun S."/>
            <person name="Haridas S."/>
            <person name="Kuo A."/>
            <person name="Mondo S."/>
            <person name="Pangilinan J."/>
            <person name="Riley R."/>
            <person name="LaButti K."/>
            <person name="Andreopoulos B."/>
            <person name="Lipzen A."/>
            <person name="Chen C."/>
            <person name="Yan M."/>
            <person name="Daum C."/>
            <person name="Ng V."/>
            <person name="Clum A."/>
            <person name="Steindorff A."/>
            <person name="Ohm R.A."/>
            <person name="Martin F."/>
            <person name="Silar P."/>
            <person name="Natvig D.O."/>
            <person name="Lalanne C."/>
            <person name="Gautier V."/>
            <person name="Ament-Velasquez S.L."/>
            <person name="Kruys A."/>
            <person name="Hutchinson M.I."/>
            <person name="Powell A.J."/>
            <person name="Barry K."/>
            <person name="Miller A.N."/>
            <person name="Grigoriev I.V."/>
            <person name="Debuchy R."/>
            <person name="Gladieux P."/>
            <person name="Hiltunen Thoren M."/>
            <person name="Johannesson H."/>
        </authorList>
    </citation>
    <scope>NUCLEOTIDE SEQUENCE</scope>
    <source>
        <strain evidence="11">CBS 123565</strain>
    </source>
</reference>
<dbReference type="GO" id="GO:0016592">
    <property type="term" value="C:mediator complex"/>
    <property type="evidence" value="ECO:0007669"/>
    <property type="project" value="InterPro"/>
</dbReference>
<reference evidence="11" key="2">
    <citation type="submission" date="2023-05" db="EMBL/GenBank/DDBJ databases">
        <authorList>
            <consortium name="Lawrence Berkeley National Laboratory"/>
            <person name="Steindorff A."/>
            <person name="Hensen N."/>
            <person name="Bonometti L."/>
            <person name="Westerberg I."/>
            <person name="Brannstrom I.O."/>
            <person name="Guillou S."/>
            <person name="Cros-Aarteil S."/>
            <person name="Calhoun S."/>
            <person name="Haridas S."/>
            <person name="Kuo A."/>
            <person name="Mondo S."/>
            <person name="Pangilinan J."/>
            <person name="Riley R."/>
            <person name="Labutti K."/>
            <person name="Andreopoulos B."/>
            <person name="Lipzen A."/>
            <person name="Chen C."/>
            <person name="Yanf M."/>
            <person name="Daum C."/>
            <person name="Ng V."/>
            <person name="Clum A."/>
            <person name="Ohm R."/>
            <person name="Martin F."/>
            <person name="Silar P."/>
            <person name="Natvig D."/>
            <person name="Lalanne C."/>
            <person name="Gautier V."/>
            <person name="Ament-Velasquez S.L."/>
            <person name="Kruys A."/>
            <person name="Hutchinson M.I."/>
            <person name="Powell A.J."/>
            <person name="Barry K."/>
            <person name="Miller A.N."/>
            <person name="Grigoriev I.V."/>
            <person name="Debuchy R."/>
            <person name="Gladieux P."/>
            <person name="Thoren M.H."/>
            <person name="Johannesson H."/>
        </authorList>
    </citation>
    <scope>NUCLEOTIDE SEQUENCE</scope>
    <source>
        <strain evidence="11">CBS 123565</strain>
    </source>
</reference>
<evidence type="ECO:0000256" key="10">
    <source>
        <dbReference type="SAM" id="MobiDB-lite"/>
    </source>
</evidence>
<gene>
    <name evidence="9" type="primary">MED19</name>
    <name evidence="11" type="ORF">BT67DRAFT_371193</name>
</gene>
<dbReference type="GO" id="GO:0006357">
    <property type="term" value="P:regulation of transcription by RNA polymerase II"/>
    <property type="evidence" value="ECO:0007669"/>
    <property type="project" value="InterPro"/>
</dbReference>
<evidence type="ECO:0000256" key="1">
    <source>
        <dbReference type="ARBA" id="ARBA00004123"/>
    </source>
</evidence>
<evidence type="ECO:0000256" key="6">
    <source>
        <dbReference type="ARBA" id="ARBA00023163"/>
    </source>
</evidence>
<accession>A0AAN6UTF6</accession>
<keyword evidence="5 9" id="KW-0010">Activator</keyword>
<evidence type="ECO:0000256" key="2">
    <source>
        <dbReference type="ARBA" id="ARBA00009259"/>
    </source>
</evidence>
<feature type="compositionally biased region" description="Polar residues" evidence="10">
    <location>
        <begin position="43"/>
        <end position="56"/>
    </location>
</feature>
<feature type="region of interest" description="Disordered" evidence="10">
    <location>
        <begin position="1"/>
        <end position="77"/>
    </location>
</feature>
<comment type="caution">
    <text evidence="11">The sequence shown here is derived from an EMBL/GenBank/DDBJ whole genome shotgun (WGS) entry which is preliminary data.</text>
</comment>
<evidence type="ECO:0000256" key="3">
    <source>
        <dbReference type="ARBA" id="ARBA00019615"/>
    </source>
</evidence>
<sequence length="330" mass="35672">MSFHPQTPQSPSQLSPSTSDLMMSMTGSLASSTTTLPTPAHSVNGSSFPSEMTQDTVMGEDSPHKRKREAHDVGDRQQKKLYVEDRNLGIDDLHLNVGSKYLLCRTPHTRPRPQVSQDLFERYGLNDLAAEVARVLPNGEKNALRKTYKGHIKKLGVQGHFDKVTQDPARPDGLIALIRCPADVWDAHHIRGKSALGGISNEMGKSLTKAVTMAKGFVPKSLWDSSVLGELGPVKGENRASSARPTAPSTPLPSAGLSGLPRARVGTPLAQDAARSKRNIKKRGYGESSFEGYGDGFPDDDLSAETGYSTGEGEMISKRRKQVPINSCSV</sequence>
<evidence type="ECO:0000256" key="9">
    <source>
        <dbReference type="RuleBase" id="RU364151"/>
    </source>
</evidence>
<dbReference type="InterPro" id="IPR013942">
    <property type="entry name" value="Mediator_Med19_fun"/>
</dbReference>
<evidence type="ECO:0000256" key="4">
    <source>
        <dbReference type="ARBA" id="ARBA00023015"/>
    </source>
</evidence>
<organism evidence="11 12">
    <name type="scientific">Trichocladium antarcticum</name>
    <dbReference type="NCBI Taxonomy" id="1450529"/>
    <lineage>
        <taxon>Eukaryota</taxon>
        <taxon>Fungi</taxon>
        <taxon>Dikarya</taxon>
        <taxon>Ascomycota</taxon>
        <taxon>Pezizomycotina</taxon>
        <taxon>Sordariomycetes</taxon>
        <taxon>Sordariomycetidae</taxon>
        <taxon>Sordariales</taxon>
        <taxon>Chaetomiaceae</taxon>
        <taxon>Trichocladium</taxon>
    </lineage>
</organism>
<evidence type="ECO:0000313" key="11">
    <source>
        <dbReference type="EMBL" id="KAK4137566.1"/>
    </source>
</evidence>
<proteinExistence type="inferred from homology"/>
<dbReference type="Pfam" id="PF08633">
    <property type="entry name" value="Rox3"/>
    <property type="match status" value="1"/>
</dbReference>
<feature type="region of interest" description="Disordered" evidence="10">
    <location>
        <begin position="234"/>
        <end position="330"/>
    </location>
</feature>
<comment type="subcellular location">
    <subcellularLocation>
        <location evidence="1 9">Nucleus</location>
    </subcellularLocation>
</comment>
<evidence type="ECO:0000313" key="12">
    <source>
        <dbReference type="Proteomes" id="UP001304895"/>
    </source>
</evidence>
<comment type="function">
    <text evidence="9">Component of the Mediator complex, a coactivator involved in the regulated transcription of nearly all RNA polymerase II-dependent genes. Mediator functions as a bridge to convey information from gene-specific regulatory proteins to the basal RNA polymerase II transcription machinery. Mediator is recruited to promoters by direct interactions with regulatory proteins and serves as a scaffold for the assembly of a functional preinitiation complex with RNA polymerase II and the general transcription factors.</text>
</comment>
<evidence type="ECO:0000256" key="5">
    <source>
        <dbReference type="ARBA" id="ARBA00023159"/>
    </source>
</evidence>
<keyword evidence="7 9" id="KW-0539">Nucleus</keyword>
<comment type="similarity">
    <text evidence="2 9">Belongs to the Mediator complex subunit 19 family.</text>
</comment>
<feature type="compositionally biased region" description="Low complexity" evidence="10">
    <location>
        <begin position="1"/>
        <end position="42"/>
    </location>
</feature>
<name>A0AAN6UTF6_9PEZI</name>
<dbReference type="EMBL" id="MU853402">
    <property type="protein sequence ID" value="KAK4137566.1"/>
    <property type="molecule type" value="Genomic_DNA"/>
</dbReference>
<protein>
    <recommendedName>
        <fullName evidence="3 9">Mediator of RNA polymerase II transcription subunit 19</fullName>
    </recommendedName>
    <alternativeName>
        <fullName evidence="8 9">Mediator complex subunit 19</fullName>
    </alternativeName>
</protein>
<keyword evidence="4 9" id="KW-0805">Transcription regulation</keyword>
<keyword evidence="6 9" id="KW-0804">Transcription</keyword>
<evidence type="ECO:0000256" key="7">
    <source>
        <dbReference type="ARBA" id="ARBA00023242"/>
    </source>
</evidence>
<evidence type="ECO:0000256" key="8">
    <source>
        <dbReference type="ARBA" id="ARBA00032018"/>
    </source>
</evidence>
<keyword evidence="12" id="KW-1185">Reference proteome</keyword>